<dbReference type="EnsemblMetazoa" id="GBRI003251-RA">
    <property type="protein sequence ID" value="GBRI003251-PA"/>
    <property type="gene ID" value="GBRI003251"/>
</dbReference>
<protein>
    <recommendedName>
        <fullName evidence="11">TEP1-F</fullName>
    </recommendedName>
</protein>
<evidence type="ECO:0000256" key="2">
    <source>
        <dbReference type="ARBA" id="ARBA00022690"/>
    </source>
</evidence>
<evidence type="ECO:0000256" key="3">
    <source>
        <dbReference type="ARBA" id="ARBA00022729"/>
    </source>
</evidence>
<keyword evidence="15" id="KW-1185">Reference proteome</keyword>
<dbReference type="Pfam" id="PF07703">
    <property type="entry name" value="A2M_BRD"/>
    <property type="match status" value="1"/>
</dbReference>
<evidence type="ECO:0000256" key="7">
    <source>
        <dbReference type="ARBA" id="ARBA00023157"/>
    </source>
</evidence>
<dbReference type="SUPFAM" id="SSF48239">
    <property type="entry name" value="Terpenoid cyclases/Protein prenyltransferases"/>
    <property type="match status" value="1"/>
</dbReference>
<dbReference type="SMART" id="SM01419">
    <property type="entry name" value="Thiol-ester_cl"/>
    <property type="match status" value="1"/>
</dbReference>
<evidence type="ECO:0000256" key="4">
    <source>
        <dbReference type="ARBA" id="ARBA00022859"/>
    </source>
</evidence>
<dbReference type="FunFam" id="2.60.40.1930:FF:000001">
    <property type="entry name" value="CD109 isoform 3"/>
    <property type="match status" value="1"/>
</dbReference>
<evidence type="ECO:0000256" key="10">
    <source>
        <dbReference type="ARBA" id="ARBA00063781"/>
    </source>
</evidence>
<dbReference type="AlphaFoldDB" id="A0A1A9W1S6"/>
<dbReference type="Pfam" id="PF01835">
    <property type="entry name" value="MG2"/>
    <property type="match status" value="1"/>
</dbReference>
<dbReference type="Gene3D" id="2.60.40.1940">
    <property type="match status" value="1"/>
</dbReference>
<keyword evidence="7" id="KW-1015">Disulfide bond</keyword>
<sequence>MFRALSSIYCILYMVWIVKGNGIYSVVAPKTLQSNQKYSVSVTLHDGKQPTTFKVGITGPSYNHWETVNLSPMQTSQIDFMLPELDEDSYRLVAKAIEGFDFENSTQLQVAHSKPKIYIQTDKAIYKPGDLVQYRILILDENLRPIKLKQTLKIKIKDAEHNLVKDTKDVELIKGVFSDKLQLTQQPILGVWIIEVGLDDRIEKTKEFEVAKYVLPKFSVDIDTVTDLAITESLLKVTIRAKYTYGKPVKGKATVTLSPVNLEKTTDVNGKGHVEFDLQQELKSVLKEGVVKILAVVQEELTGNRQNSTVIVNLYSSQYTIQVPDPVTEFEPNKPFEVKAVIKYLNGKPVRDSKTPVLLKYYQGWGENVAVETFTANLDDFGVAIFDVKLPAAKVFRCEIKFADKTLQLLSLHPKMHSDDLTETVAELTLTSVHKSPHVGEDVSVAVKAPKPFSYLVYTIVGRGNLLEMNNIHLPNPQNFYTITFKATFEMIPNAQVFVYYVDKGDLKFAEISIRIEPEFQNEIEITGPDTAKPGQEITLNVKTDPNSYVGLLGVDQSVLLLKSGNDIDPRAILNDFKTYEHKATLTHRNVYKIPGENSGLVVMTNSHYPYKVFNVFMDRHLYLLRAPSFNIMPYSIQAVSRPSAESFTPLAEPPKIRKNFAEVWLFENLDDNNKTGFLTLTKNLPDTITSWVISAFAVNEKTGLAVTENPFKINVFQPFFIDVNLPYSVKRGEVIAIPVIVFNYMDKLLDVEITMDNTDKEYDFTEVTNEIEDSILDTPKRIKRISVLPNSGESASFMIRPTVVGDIELKIKAVSPLAGDAVHKKLKVEAEGVTQYKNEALFLNLASKESQKSLLEATIPMEAVKDSEYLEFSVVGDLLGPTVKGLNELVRKPYGCGEQNMVNFVPNILVLRYLEAMSIDMPGVVNKAKDFLEIGYQRELTYKHKNGAYSAFGEGRSTPNT</sequence>
<dbReference type="InterPro" id="IPR002890">
    <property type="entry name" value="MG2"/>
</dbReference>
<dbReference type="InterPro" id="IPR011625">
    <property type="entry name" value="A2M_N_BRD"/>
</dbReference>
<dbReference type="FunFam" id="2.60.40.10:FF:000155">
    <property type="entry name" value="complement C3 isoform X1"/>
    <property type="match status" value="1"/>
</dbReference>
<dbReference type="Gene3D" id="2.20.130.20">
    <property type="match status" value="1"/>
</dbReference>
<evidence type="ECO:0000256" key="5">
    <source>
        <dbReference type="ARBA" id="ARBA00022900"/>
    </source>
</evidence>
<dbReference type="VEuPathDB" id="VectorBase:GBRI003251"/>
<dbReference type="SMART" id="SM01360">
    <property type="entry name" value="A2M"/>
    <property type="match status" value="1"/>
</dbReference>
<dbReference type="InterPro" id="IPR047565">
    <property type="entry name" value="Alpha-macroglob_thiol-ester_cl"/>
</dbReference>
<proteinExistence type="inferred from homology"/>
<evidence type="ECO:0000256" key="11">
    <source>
        <dbReference type="ARBA" id="ARBA00078071"/>
    </source>
</evidence>
<keyword evidence="6" id="KW-0882">Thioester bond</keyword>
<evidence type="ECO:0000313" key="15">
    <source>
        <dbReference type="Proteomes" id="UP000091820"/>
    </source>
</evidence>
<dbReference type="STRING" id="37001.A0A1A9W1S6"/>
<evidence type="ECO:0000259" key="13">
    <source>
        <dbReference type="SMART" id="SM01360"/>
    </source>
</evidence>
<dbReference type="Pfam" id="PF00207">
    <property type="entry name" value="A2M"/>
    <property type="match status" value="1"/>
</dbReference>
<dbReference type="InterPro" id="IPR001599">
    <property type="entry name" value="Macroglobln_a2"/>
</dbReference>
<dbReference type="InterPro" id="IPR011626">
    <property type="entry name" value="Alpha-macroglobulin_TED"/>
</dbReference>
<evidence type="ECO:0000256" key="9">
    <source>
        <dbReference type="ARBA" id="ARBA00057615"/>
    </source>
</evidence>
<keyword evidence="3" id="KW-0732">Signal</keyword>
<evidence type="ECO:0000256" key="1">
    <source>
        <dbReference type="ARBA" id="ARBA00010952"/>
    </source>
</evidence>
<evidence type="ECO:0000256" key="6">
    <source>
        <dbReference type="ARBA" id="ARBA00022966"/>
    </source>
</evidence>
<reference evidence="14" key="2">
    <citation type="submission" date="2020-05" db="UniProtKB">
        <authorList>
            <consortium name="EnsemblMetazoa"/>
        </authorList>
    </citation>
    <scope>IDENTIFICATION</scope>
    <source>
        <strain evidence="14">IAEA</strain>
    </source>
</reference>
<dbReference type="PANTHER" id="PTHR11412:SF136">
    <property type="entry name" value="CD109 ANTIGEN"/>
    <property type="match status" value="1"/>
</dbReference>
<dbReference type="Gene3D" id="2.60.40.2950">
    <property type="match status" value="1"/>
</dbReference>
<dbReference type="InterPro" id="IPR019742">
    <property type="entry name" value="MacrogloblnA2_CS"/>
</dbReference>
<dbReference type="InterPro" id="IPR014756">
    <property type="entry name" value="Ig_E-set"/>
</dbReference>
<dbReference type="InterPro" id="IPR013783">
    <property type="entry name" value="Ig-like_fold"/>
</dbReference>
<comment type="subunit">
    <text evidence="10">Heterodimer of a TEP1-N chain and an TEP1-C chain non-covalently linked. Forms a complex composed of TEP1-N and TEP1-C heterodimer, LRIM1 and APL1C; the interaction stabilizes TEP1-N and TEP1-C heterodimer, prevents its binding to tissues while circulating in the hemolymph and protects the thioester bond from hydrolysis. Mature TEP1 and to a lesser extent full-length TEP1 interact with SPCLIP1; the interaction is induced by microbial infection.</text>
</comment>
<keyword evidence="5" id="KW-0722">Serine protease inhibitor</keyword>
<dbReference type="PROSITE" id="PS00477">
    <property type="entry name" value="ALPHA_2_MACROGLOBULIN"/>
    <property type="match status" value="1"/>
</dbReference>
<dbReference type="Gene3D" id="6.20.50.160">
    <property type="match status" value="1"/>
</dbReference>
<dbReference type="SMART" id="SM01359">
    <property type="entry name" value="A2M_N_2"/>
    <property type="match status" value="1"/>
</dbReference>
<dbReference type="InterPro" id="IPR008930">
    <property type="entry name" value="Terpenoid_cyclase/PrenylTrfase"/>
</dbReference>
<dbReference type="GO" id="GO:0005615">
    <property type="term" value="C:extracellular space"/>
    <property type="evidence" value="ECO:0007669"/>
    <property type="project" value="InterPro"/>
</dbReference>
<comment type="similarity">
    <text evidence="1">Belongs to the protease inhibitor I39 (alpha-2-macroglobulin) family.</text>
</comment>
<organism evidence="14 15">
    <name type="scientific">Glossina brevipalpis</name>
    <dbReference type="NCBI Taxonomy" id="37001"/>
    <lineage>
        <taxon>Eukaryota</taxon>
        <taxon>Metazoa</taxon>
        <taxon>Ecdysozoa</taxon>
        <taxon>Arthropoda</taxon>
        <taxon>Hexapoda</taxon>
        <taxon>Insecta</taxon>
        <taxon>Pterygota</taxon>
        <taxon>Neoptera</taxon>
        <taxon>Endopterygota</taxon>
        <taxon>Diptera</taxon>
        <taxon>Brachycera</taxon>
        <taxon>Muscomorpha</taxon>
        <taxon>Hippoboscoidea</taxon>
        <taxon>Glossinidae</taxon>
        <taxon>Glossina</taxon>
    </lineage>
</organism>
<evidence type="ECO:0000259" key="12">
    <source>
        <dbReference type="SMART" id="SM01359"/>
    </source>
</evidence>
<name>A0A1A9W1S6_9MUSC</name>
<comment type="function">
    <text evidence="9">Binds covalently through a thioester bond to the pathogen surface resulting in pathogen clearance.</text>
</comment>
<dbReference type="Gene3D" id="1.50.10.20">
    <property type="match status" value="1"/>
</dbReference>
<keyword evidence="2" id="KW-0646">Protease inhibitor</keyword>
<accession>A0A1A9W1S6</accession>
<keyword evidence="8" id="KW-0325">Glycoprotein</keyword>
<feature type="domain" description="Alpha-2-macroglobulin bait region" evidence="12">
    <location>
        <begin position="428"/>
        <end position="562"/>
    </location>
</feature>
<dbReference type="Pfam" id="PF17791">
    <property type="entry name" value="MG3"/>
    <property type="match status" value="1"/>
</dbReference>
<dbReference type="GO" id="GO:0004867">
    <property type="term" value="F:serine-type endopeptidase inhibitor activity"/>
    <property type="evidence" value="ECO:0007669"/>
    <property type="project" value="UniProtKB-KW"/>
</dbReference>
<dbReference type="Gene3D" id="2.60.40.10">
    <property type="entry name" value="Immunoglobulins"/>
    <property type="match status" value="2"/>
</dbReference>
<dbReference type="SUPFAM" id="SSF81296">
    <property type="entry name" value="E set domains"/>
    <property type="match status" value="1"/>
</dbReference>
<dbReference type="Gene3D" id="2.60.120.1540">
    <property type="match status" value="1"/>
</dbReference>
<dbReference type="Proteomes" id="UP000091820">
    <property type="component" value="Unassembled WGS sequence"/>
</dbReference>
<dbReference type="Gene3D" id="2.60.40.1930">
    <property type="match status" value="2"/>
</dbReference>
<feature type="domain" description="Alpha-2-macroglobulin" evidence="13">
    <location>
        <begin position="664"/>
        <end position="756"/>
    </location>
</feature>
<dbReference type="InterPro" id="IPR050473">
    <property type="entry name" value="A2M/Complement_sys"/>
</dbReference>
<dbReference type="InterPro" id="IPR041555">
    <property type="entry name" value="MG3"/>
</dbReference>
<evidence type="ECO:0000313" key="14">
    <source>
        <dbReference type="EnsemblMetazoa" id="GBRI003251-PA"/>
    </source>
</evidence>
<reference evidence="15" key="1">
    <citation type="submission" date="2014-03" db="EMBL/GenBank/DDBJ databases">
        <authorList>
            <person name="Aksoy S."/>
            <person name="Warren W."/>
            <person name="Wilson R.K."/>
        </authorList>
    </citation>
    <scope>NUCLEOTIDE SEQUENCE [LARGE SCALE GENOMIC DNA]</scope>
    <source>
        <strain evidence="15">IAEA</strain>
    </source>
</reference>
<dbReference type="Pfam" id="PF07678">
    <property type="entry name" value="TED_complement"/>
    <property type="match status" value="1"/>
</dbReference>
<evidence type="ECO:0000256" key="8">
    <source>
        <dbReference type="ARBA" id="ARBA00023180"/>
    </source>
</evidence>
<dbReference type="GO" id="GO:0002376">
    <property type="term" value="P:immune system process"/>
    <property type="evidence" value="ECO:0007669"/>
    <property type="project" value="UniProtKB-KW"/>
</dbReference>
<dbReference type="PANTHER" id="PTHR11412">
    <property type="entry name" value="MACROGLOBULIN / COMPLEMENT"/>
    <property type="match status" value="1"/>
</dbReference>
<keyword evidence="4" id="KW-0391">Immunity</keyword>